<protein>
    <submittedName>
        <fullName evidence="7">Site-specific integrase</fullName>
    </submittedName>
</protein>
<evidence type="ECO:0000259" key="5">
    <source>
        <dbReference type="PROSITE" id="PS51898"/>
    </source>
</evidence>
<dbReference type="CDD" id="cd01189">
    <property type="entry name" value="INT_ICEBs1_C_like"/>
    <property type="match status" value="1"/>
</dbReference>
<feature type="domain" description="Tyr recombinase" evidence="5">
    <location>
        <begin position="177"/>
        <end position="380"/>
    </location>
</feature>
<dbReference type="EMBL" id="PKGY01000007">
    <property type="protein sequence ID" value="PKZ20730.1"/>
    <property type="molecule type" value="Genomic_DNA"/>
</dbReference>
<dbReference type="InterPro" id="IPR028259">
    <property type="entry name" value="AP2-like_int_N"/>
</dbReference>
<dbReference type="PANTHER" id="PTHR30629">
    <property type="entry name" value="PROPHAGE INTEGRASE"/>
    <property type="match status" value="1"/>
</dbReference>
<dbReference type="InterPro" id="IPR011010">
    <property type="entry name" value="DNA_brk_join_enz"/>
</dbReference>
<dbReference type="Gene3D" id="1.10.150.130">
    <property type="match status" value="1"/>
</dbReference>
<dbReference type="Pfam" id="PF14657">
    <property type="entry name" value="Arm-DNA-bind_4"/>
    <property type="match status" value="1"/>
</dbReference>
<sequence>MLDMATYEKYTNSRGEFWSVRGYLGIEEATGKQKTLNKRGFKTKKEAQDYYKRCLLEFDNGMIHVLSKNMKFSQVYHEWLEIYQNNVQESTLSKVQDAFRLHILPAFGNCLIHKITPQLIQTELNDWHKQFKGYRKTYSYFKRVMKFAYSRGYIKELVIDKVITPKKKLKYECDKKDNYQFYNVEELRQLMKILEAQESRKWHACIRTLAYTGLRRGEILALTWNDINFTNKTLTVDKAVGQCNGNDLYIKEPKNDNSYRTISVDDITLNVLRRWRAEQSQWLLKFGFKPLGKNQLVFSNTKTNGLMNLTAIYTAFKRICELNDFRFIKIHGLRHTHCSLLFEAGVPMKDVMQRLGHGDVKTTMNIYTHVTEQSERKSAQLFARYANF</sequence>
<organism evidence="6 8">
    <name type="scientific">Aerococcus sanguinicola</name>
    <dbReference type="NCBI Taxonomy" id="119206"/>
    <lineage>
        <taxon>Bacteria</taxon>
        <taxon>Bacillati</taxon>
        <taxon>Bacillota</taxon>
        <taxon>Bacilli</taxon>
        <taxon>Lactobacillales</taxon>
        <taxon>Aerococcaceae</taxon>
        <taxon>Aerococcus</taxon>
    </lineage>
</organism>
<dbReference type="Proteomes" id="UP000234239">
    <property type="component" value="Unassembled WGS sequence"/>
</dbReference>
<dbReference type="Pfam" id="PF00589">
    <property type="entry name" value="Phage_integrase"/>
    <property type="match status" value="1"/>
</dbReference>
<evidence type="ECO:0000256" key="3">
    <source>
        <dbReference type="ARBA" id="ARBA00023125"/>
    </source>
</evidence>
<dbReference type="PANTHER" id="PTHR30629:SF2">
    <property type="entry name" value="PROPHAGE INTEGRASE INTS-RELATED"/>
    <property type="match status" value="1"/>
</dbReference>
<reference evidence="8" key="2">
    <citation type="submission" date="2016-01" db="EMBL/GenBank/DDBJ databases">
        <title>Six Aerococcus type strain genome sequencing and assembly using PacBio and Illumina Hiseq.</title>
        <authorList>
            <person name="Carkaci D."/>
            <person name="Dargis R."/>
            <person name="Nielsen X.C."/>
            <person name="Skovgaard O."/>
            <person name="Fuursted K."/>
            <person name="Christensen J.J."/>
        </authorList>
    </citation>
    <scope>NUCLEOTIDE SEQUENCE [LARGE SCALE GENOMIC DNA]</scope>
    <source>
        <strain evidence="8">CCUG43001</strain>
    </source>
</reference>
<dbReference type="Gene3D" id="1.10.443.10">
    <property type="entry name" value="Intergrase catalytic core"/>
    <property type="match status" value="1"/>
</dbReference>
<proteinExistence type="inferred from homology"/>
<keyword evidence="3" id="KW-0238">DNA-binding</keyword>
<comment type="similarity">
    <text evidence="1">Belongs to the 'phage' integrase family.</text>
</comment>
<gene>
    <name evidence="6" type="ORF">AWM72_06345</name>
    <name evidence="7" type="ORF">CYJ28_09610</name>
</gene>
<dbReference type="InterPro" id="IPR050808">
    <property type="entry name" value="Phage_Integrase"/>
</dbReference>
<keyword evidence="4" id="KW-0233">DNA recombination</keyword>
<dbReference type="OrthoDB" id="9803188at2"/>
<dbReference type="InterPro" id="IPR010998">
    <property type="entry name" value="Integrase_recombinase_N"/>
</dbReference>
<name>A0A0X8FBU9_9LACT</name>
<evidence type="ECO:0000256" key="4">
    <source>
        <dbReference type="ARBA" id="ARBA00023172"/>
    </source>
</evidence>
<dbReference type="SUPFAM" id="SSF56349">
    <property type="entry name" value="DNA breaking-rejoining enzymes"/>
    <property type="match status" value="1"/>
</dbReference>
<dbReference type="InterPro" id="IPR013762">
    <property type="entry name" value="Integrase-like_cat_sf"/>
</dbReference>
<dbReference type="EMBL" id="CP014160">
    <property type="protein sequence ID" value="AMB94407.1"/>
    <property type="molecule type" value="Genomic_DNA"/>
</dbReference>
<dbReference type="GO" id="GO:0015074">
    <property type="term" value="P:DNA integration"/>
    <property type="evidence" value="ECO:0007669"/>
    <property type="project" value="UniProtKB-KW"/>
</dbReference>
<evidence type="ECO:0000256" key="1">
    <source>
        <dbReference type="ARBA" id="ARBA00008857"/>
    </source>
</evidence>
<evidence type="ECO:0000313" key="6">
    <source>
        <dbReference type="EMBL" id="AMB94407.1"/>
    </source>
</evidence>
<evidence type="ECO:0000313" key="8">
    <source>
        <dbReference type="Proteomes" id="UP000069912"/>
    </source>
</evidence>
<dbReference type="GO" id="GO:0006310">
    <property type="term" value="P:DNA recombination"/>
    <property type="evidence" value="ECO:0007669"/>
    <property type="project" value="UniProtKB-KW"/>
</dbReference>
<dbReference type="Pfam" id="PF14659">
    <property type="entry name" value="Phage_int_SAM_3"/>
    <property type="match status" value="1"/>
</dbReference>
<keyword evidence="2" id="KW-0229">DNA integration</keyword>
<evidence type="ECO:0000313" key="9">
    <source>
        <dbReference type="Proteomes" id="UP000234239"/>
    </source>
</evidence>
<evidence type="ECO:0000256" key="2">
    <source>
        <dbReference type="ARBA" id="ARBA00022908"/>
    </source>
</evidence>
<reference evidence="7 9" key="3">
    <citation type="submission" date="2017-12" db="EMBL/GenBank/DDBJ databases">
        <title>Phylogenetic diversity of female urinary microbiome.</title>
        <authorList>
            <person name="Thomas-White K."/>
            <person name="Wolfe A.J."/>
        </authorList>
    </citation>
    <scope>NUCLEOTIDE SEQUENCE [LARGE SCALE GENOMIC DNA]</scope>
    <source>
        <strain evidence="7 9">UMB0139</strain>
    </source>
</reference>
<dbReference type="InterPro" id="IPR004107">
    <property type="entry name" value="Integrase_SAM-like_N"/>
</dbReference>
<dbReference type="AlphaFoldDB" id="A0A0X8FBU9"/>
<dbReference type="GO" id="GO:0003677">
    <property type="term" value="F:DNA binding"/>
    <property type="evidence" value="ECO:0007669"/>
    <property type="project" value="UniProtKB-KW"/>
</dbReference>
<reference evidence="6 8" key="1">
    <citation type="journal article" date="2016" name="Genome Announc.">
        <title>Complete Genome Sequences of Aerococcus christensenii CCUG 28831T, Aerococcus sanguinicola CCUG 43001T, Aerococcus urinae CCUG 36881T, Aerococcus urinaeequi CCUG 28094T, Aerococcus urinaehominis CCUG 42038 BT, and Aerococcus viridans CCUG 4311T.</title>
        <authorList>
            <person name="Carkaci D."/>
            <person name="Dargis R."/>
            <person name="Nielsen X.C."/>
            <person name="Skovgaard O."/>
            <person name="Fuursted K."/>
            <person name="Christensen J.J."/>
        </authorList>
    </citation>
    <scope>NUCLEOTIDE SEQUENCE [LARGE SCALE GENOMIC DNA]</scope>
    <source>
        <strain evidence="6 8">CCUG43001</strain>
    </source>
</reference>
<dbReference type="InterPro" id="IPR002104">
    <property type="entry name" value="Integrase_catalytic"/>
</dbReference>
<accession>A0A0X8FBU9</accession>
<evidence type="ECO:0000313" key="7">
    <source>
        <dbReference type="EMBL" id="PKZ20730.1"/>
    </source>
</evidence>
<dbReference type="PROSITE" id="PS51898">
    <property type="entry name" value="TYR_RECOMBINASE"/>
    <property type="match status" value="1"/>
</dbReference>
<keyword evidence="8" id="KW-1185">Reference proteome</keyword>
<dbReference type="KEGG" id="asan:AWM72_06345"/>
<dbReference type="Proteomes" id="UP000069912">
    <property type="component" value="Chromosome"/>
</dbReference>